<accession>A0ABT1GZI8</accession>
<keyword evidence="11 18" id="KW-0413">Isomerase</keyword>
<comment type="catalytic activity">
    <reaction evidence="16 17 19">
        <text>(6S)-NADPHX + ADP = AMP + phosphate + NADPH + H(+)</text>
        <dbReference type="Rhea" id="RHEA:32235"/>
        <dbReference type="ChEBI" id="CHEBI:15378"/>
        <dbReference type="ChEBI" id="CHEBI:43474"/>
        <dbReference type="ChEBI" id="CHEBI:57783"/>
        <dbReference type="ChEBI" id="CHEBI:64076"/>
        <dbReference type="ChEBI" id="CHEBI:456215"/>
        <dbReference type="ChEBI" id="CHEBI:456216"/>
        <dbReference type="EC" id="4.2.1.136"/>
    </reaction>
</comment>
<proteinExistence type="inferred from homology"/>
<feature type="binding site" evidence="17">
    <location>
        <position position="297"/>
    </location>
    <ligand>
        <name>(6S)-NADPHX</name>
        <dbReference type="ChEBI" id="CHEBI:64076"/>
    </ligand>
</feature>
<dbReference type="GO" id="GO:0016301">
    <property type="term" value="F:kinase activity"/>
    <property type="evidence" value="ECO:0007669"/>
    <property type="project" value="UniProtKB-KW"/>
</dbReference>
<comment type="caution">
    <text evidence="18">Lacks conserved residue(s) required for the propagation of feature annotation.</text>
</comment>
<comment type="catalytic activity">
    <reaction evidence="1 18 19">
        <text>(6R)-NADHX = (6S)-NADHX</text>
        <dbReference type="Rhea" id="RHEA:32215"/>
        <dbReference type="ChEBI" id="CHEBI:64074"/>
        <dbReference type="ChEBI" id="CHEBI:64075"/>
        <dbReference type="EC" id="5.1.99.6"/>
    </reaction>
</comment>
<evidence type="ECO:0000256" key="13">
    <source>
        <dbReference type="ARBA" id="ARBA00023268"/>
    </source>
</evidence>
<keyword evidence="9 18" id="KW-0630">Potassium</keyword>
<dbReference type="InterPro" id="IPR000631">
    <property type="entry name" value="CARKD"/>
</dbReference>
<dbReference type="EMBL" id="JAMTCG010000003">
    <property type="protein sequence ID" value="MCP2160415.1"/>
    <property type="molecule type" value="Genomic_DNA"/>
</dbReference>
<keyword evidence="13" id="KW-0511">Multifunctional enzyme</keyword>
<dbReference type="PROSITE" id="PS51383">
    <property type="entry name" value="YJEF_C_3"/>
    <property type="match status" value="1"/>
</dbReference>
<dbReference type="EC" id="5.1.99.6" evidence="19"/>
<dbReference type="EC" id="4.2.1.136" evidence="19"/>
<dbReference type="Gene3D" id="3.40.1190.20">
    <property type="match status" value="1"/>
</dbReference>
<dbReference type="Pfam" id="PF03853">
    <property type="entry name" value="YjeF_N"/>
    <property type="match status" value="1"/>
</dbReference>
<feature type="binding site" evidence="17">
    <location>
        <position position="244"/>
    </location>
    <ligand>
        <name>(6S)-NADPHX</name>
        <dbReference type="ChEBI" id="CHEBI:64076"/>
    </ligand>
</feature>
<comment type="similarity">
    <text evidence="3 19">In the N-terminal section; belongs to the NnrE/AIBP family.</text>
</comment>
<evidence type="ECO:0000256" key="17">
    <source>
        <dbReference type="HAMAP-Rule" id="MF_01965"/>
    </source>
</evidence>
<feature type="binding site" evidence="17">
    <location>
        <position position="347"/>
    </location>
    <ligand>
        <name>(6S)-NADPHX</name>
        <dbReference type="ChEBI" id="CHEBI:64076"/>
    </ligand>
</feature>
<name>A0ABT1GZI8_9NOCA</name>
<evidence type="ECO:0000256" key="6">
    <source>
        <dbReference type="ARBA" id="ARBA00022741"/>
    </source>
</evidence>
<evidence type="ECO:0000256" key="8">
    <source>
        <dbReference type="ARBA" id="ARBA00022857"/>
    </source>
</evidence>
<keyword evidence="6 17" id="KW-0547">Nucleotide-binding</keyword>
<comment type="cofactor">
    <cofactor evidence="18 19">
        <name>K(+)</name>
        <dbReference type="ChEBI" id="CHEBI:29103"/>
    </cofactor>
    <text evidence="18 19">Binds 1 potassium ion per subunit.</text>
</comment>
<dbReference type="HAMAP" id="MF_01966">
    <property type="entry name" value="NADHX_epimerase"/>
    <property type="match status" value="1"/>
</dbReference>
<evidence type="ECO:0000256" key="14">
    <source>
        <dbReference type="ARBA" id="ARBA00025153"/>
    </source>
</evidence>
<evidence type="ECO:0000256" key="4">
    <source>
        <dbReference type="ARBA" id="ARBA00009524"/>
    </source>
</evidence>
<comment type="cofactor">
    <cofactor evidence="17">
        <name>Mg(2+)</name>
        <dbReference type="ChEBI" id="CHEBI:18420"/>
    </cofactor>
</comment>
<dbReference type="SUPFAM" id="SSF53613">
    <property type="entry name" value="Ribokinase-like"/>
    <property type="match status" value="1"/>
</dbReference>
<gene>
    <name evidence="17" type="primary">nnrD</name>
    <name evidence="18" type="synonym">nnrE</name>
    <name evidence="22" type="ORF">LX12_001602</name>
</gene>
<evidence type="ECO:0000256" key="10">
    <source>
        <dbReference type="ARBA" id="ARBA00023027"/>
    </source>
</evidence>
<evidence type="ECO:0000259" key="21">
    <source>
        <dbReference type="PROSITE" id="PS51385"/>
    </source>
</evidence>
<evidence type="ECO:0000256" key="18">
    <source>
        <dbReference type="HAMAP-Rule" id="MF_01966"/>
    </source>
</evidence>
<evidence type="ECO:0000259" key="20">
    <source>
        <dbReference type="PROSITE" id="PS51383"/>
    </source>
</evidence>
<reference evidence="22 23" key="1">
    <citation type="submission" date="2022-06" db="EMBL/GenBank/DDBJ databases">
        <title>Genomic Encyclopedia of Archaeal and Bacterial Type Strains, Phase II (KMG-II): from individual species to whole genera.</title>
        <authorList>
            <person name="Goeker M."/>
        </authorList>
    </citation>
    <scope>NUCLEOTIDE SEQUENCE [LARGE SCALE GENOMIC DNA]</scope>
    <source>
        <strain evidence="22 23">DSM 45037</strain>
    </source>
</reference>
<dbReference type="PROSITE" id="PS51385">
    <property type="entry name" value="YJEF_N"/>
    <property type="match status" value="1"/>
</dbReference>
<comment type="function">
    <text evidence="17">Catalyzes the dehydration of the S-form of NAD(P)HX at the expense of ADP, which is converted to AMP. Together with NAD(P)HX epimerase, which catalyzes the epimerization of the S- and R-forms, the enzyme allows the repair of both epimers of NAD(P)HX, a damaged form of NAD(P)H that is a result of enzymatic or heat-dependent hydration.</text>
</comment>
<feature type="binding site" evidence="18">
    <location>
        <begin position="62"/>
        <end position="66"/>
    </location>
    <ligand>
        <name>(6S)-NADPHX</name>
        <dbReference type="ChEBI" id="CHEBI:64076"/>
    </ligand>
</feature>
<dbReference type="SUPFAM" id="SSF64153">
    <property type="entry name" value="YjeF N-terminal domain-like"/>
    <property type="match status" value="1"/>
</dbReference>
<feature type="binding site" evidence="17">
    <location>
        <begin position="381"/>
        <end position="385"/>
    </location>
    <ligand>
        <name>AMP</name>
        <dbReference type="ChEBI" id="CHEBI:456215"/>
    </ligand>
</feature>
<sequence length="488" mass="48545">MRSHHTVSAIRAAEEATGPLLTDGVLMRRASGGLAAVLLNELRARCGAVYGSRVGVVVGSGDNGGDALHAGARLARRGVAVVALALDPDRVHAGGSAAFDAAGGRWATTLPTDLDLVVDGVVGLGGTGPLRPAAAQVFGRVRAPIVAVDLPSGVDADTGQVHAPAVHAAVTVTFGALRRAHVLAAPQCGRVEVVDIGIDPGAAELVTLSDADVAQEWPIPGPSDDKYTQGVVGVIAGSDRYPGAAVLCSSAAVAATSGMVRYVGSAAEQVVARHPEIVAAPDLDAAGRVQAWVVGPGAGTDDTAEDLVQRILATDVPVLVDADGLTVLSRHRERFADRSAPTLLTPHAGEFARLAGHDVGDDRVGAVTDLAAELGVTVLLKGRITLVADAAGPVVANDAGSSWAATAGAGDVLSGIAGALLASGLAPRVAAAAAARVHARAAFLAAHGVPGADDADGPGAPIGASDLLAAVPSAIREIRSAAVGSRHR</sequence>
<comment type="catalytic activity">
    <reaction evidence="2 18 19">
        <text>(6R)-NADPHX = (6S)-NADPHX</text>
        <dbReference type="Rhea" id="RHEA:32227"/>
        <dbReference type="ChEBI" id="CHEBI:64076"/>
        <dbReference type="ChEBI" id="CHEBI:64077"/>
        <dbReference type="EC" id="5.1.99.6"/>
    </reaction>
</comment>
<dbReference type="HAMAP" id="MF_01965">
    <property type="entry name" value="NADHX_dehydratase"/>
    <property type="match status" value="1"/>
</dbReference>
<feature type="binding site" evidence="17">
    <location>
        <position position="411"/>
    </location>
    <ligand>
        <name>(6S)-NADPHX</name>
        <dbReference type="ChEBI" id="CHEBI:64076"/>
    </ligand>
</feature>
<evidence type="ECO:0000256" key="11">
    <source>
        <dbReference type="ARBA" id="ARBA00023235"/>
    </source>
</evidence>
<dbReference type="InterPro" id="IPR029056">
    <property type="entry name" value="Ribokinase-like"/>
</dbReference>
<keyword evidence="8 17" id="KW-0521">NADP</keyword>
<evidence type="ECO:0000256" key="12">
    <source>
        <dbReference type="ARBA" id="ARBA00023239"/>
    </source>
</evidence>
<evidence type="ECO:0000256" key="19">
    <source>
        <dbReference type="PIRNR" id="PIRNR017184"/>
    </source>
</evidence>
<dbReference type="PANTHER" id="PTHR12592">
    <property type="entry name" value="ATP-DEPENDENT (S)-NAD(P)H-HYDRATE DEHYDRATASE FAMILY MEMBER"/>
    <property type="match status" value="1"/>
</dbReference>
<dbReference type="PIRSF" id="PIRSF017184">
    <property type="entry name" value="Nnr"/>
    <property type="match status" value="1"/>
</dbReference>
<dbReference type="Pfam" id="PF01256">
    <property type="entry name" value="Carb_kinase"/>
    <property type="match status" value="1"/>
</dbReference>
<keyword evidence="10 17" id="KW-0520">NAD</keyword>
<feature type="binding site" evidence="18">
    <location>
        <position position="63"/>
    </location>
    <ligand>
        <name>K(+)</name>
        <dbReference type="ChEBI" id="CHEBI:29103"/>
    </ligand>
</feature>
<dbReference type="NCBIfam" id="TIGR00197">
    <property type="entry name" value="yjeF_nterm"/>
    <property type="match status" value="1"/>
</dbReference>
<evidence type="ECO:0000256" key="2">
    <source>
        <dbReference type="ARBA" id="ARBA00000909"/>
    </source>
</evidence>
<comment type="function">
    <text evidence="14 19">Bifunctional enzyme that catalyzes the epimerization of the S- and R-forms of NAD(P)HX and the dehydration of the S-form of NAD(P)HX at the expense of ADP, which is converted to AMP. This allows the repair of both epimers of NAD(P)HX, a damaged form of NAD(P)H that is a result of enzymatic or heat-dependent hydration.</text>
</comment>
<evidence type="ECO:0000256" key="1">
    <source>
        <dbReference type="ARBA" id="ARBA00000013"/>
    </source>
</evidence>
<evidence type="ECO:0000256" key="5">
    <source>
        <dbReference type="ARBA" id="ARBA00022723"/>
    </source>
</evidence>
<dbReference type="Proteomes" id="UP001205740">
    <property type="component" value="Unassembled WGS sequence"/>
</dbReference>
<evidence type="ECO:0000313" key="22">
    <source>
        <dbReference type="EMBL" id="MCP2160415.1"/>
    </source>
</evidence>
<dbReference type="RefSeq" id="WP_253654014.1">
    <property type="nucleotide sequence ID" value="NZ_BAAAOE010000003.1"/>
</dbReference>
<feature type="binding site" evidence="18">
    <location>
        <position position="152"/>
    </location>
    <ligand>
        <name>K(+)</name>
        <dbReference type="ChEBI" id="CHEBI:29103"/>
    </ligand>
</feature>
<dbReference type="PANTHER" id="PTHR12592:SF0">
    <property type="entry name" value="ATP-DEPENDENT (S)-NAD(P)H-HYDRATE DEHYDRATASE"/>
    <property type="match status" value="1"/>
</dbReference>
<comment type="similarity">
    <text evidence="17">Belongs to the NnrD/CARKD family.</text>
</comment>
<feature type="domain" description="YjeF C-terminal" evidence="20">
    <location>
        <begin position="209"/>
        <end position="478"/>
    </location>
</feature>
<evidence type="ECO:0000256" key="7">
    <source>
        <dbReference type="ARBA" id="ARBA00022840"/>
    </source>
</evidence>
<dbReference type="Gene3D" id="3.40.50.10260">
    <property type="entry name" value="YjeF N-terminal domain"/>
    <property type="match status" value="1"/>
</dbReference>
<keyword evidence="23" id="KW-1185">Reference proteome</keyword>
<feature type="binding site" evidence="17">
    <location>
        <position position="410"/>
    </location>
    <ligand>
        <name>AMP</name>
        <dbReference type="ChEBI" id="CHEBI:456215"/>
    </ligand>
</feature>
<evidence type="ECO:0000256" key="16">
    <source>
        <dbReference type="ARBA" id="ARBA00049209"/>
    </source>
</evidence>
<comment type="function">
    <text evidence="18">Catalyzes the epimerization of the S- and R-forms of NAD(P)HX, a damaged form of NAD(P)H that is a result of enzymatic or heat-dependent hydration. This is a prerequisite for the S-specific NAD(P)H-hydrate dehydratase to allow the repair of both epimers of NAD(P)HX.</text>
</comment>
<evidence type="ECO:0000256" key="15">
    <source>
        <dbReference type="ARBA" id="ARBA00048238"/>
    </source>
</evidence>
<evidence type="ECO:0000256" key="3">
    <source>
        <dbReference type="ARBA" id="ARBA00006001"/>
    </source>
</evidence>
<feature type="binding site" evidence="18">
    <location>
        <position position="119"/>
    </location>
    <ligand>
        <name>K(+)</name>
        <dbReference type="ChEBI" id="CHEBI:29103"/>
    </ligand>
</feature>
<evidence type="ECO:0000256" key="9">
    <source>
        <dbReference type="ARBA" id="ARBA00022958"/>
    </source>
</evidence>
<feature type="binding site" evidence="18">
    <location>
        <position position="149"/>
    </location>
    <ligand>
        <name>(6S)-NADPHX</name>
        <dbReference type="ChEBI" id="CHEBI:64076"/>
    </ligand>
</feature>
<comment type="similarity">
    <text evidence="18">Belongs to the NnrE/AIBP family.</text>
</comment>
<keyword evidence="12 17" id="KW-0456">Lyase</keyword>
<keyword evidence="7 17" id="KW-0067">ATP-binding</keyword>
<evidence type="ECO:0000313" key="23">
    <source>
        <dbReference type="Proteomes" id="UP001205740"/>
    </source>
</evidence>
<dbReference type="InterPro" id="IPR030677">
    <property type="entry name" value="Nnr"/>
</dbReference>
<comment type="similarity">
    <text evidence="4 19">In the C-terminal section; belongs to the NnrD/CARKD family.</text>
</comment>
<comment type="caution">
    <text evidence="22">The sequence shown here is derived from an EMBL/GenBank/DDBJ whole genome shotgun (WGS) entry which is preliminary data.</text>
</comment>
<dbReference type="CDD" id="cd01171">
    <property type="entry name" value="YXKO-related"/>
    <property type="match status" value="1"/>
</dbReference>
<dbReference type="NCBIfam" id="TIGR00196">
    <property type="entry name" value="yjeF_cterm"/>
    <property type="match status" value="1"/>
</dbReference>
<keyword evidence="5 18" id="KW-0479">Metal-binding</keyword>
<comment type="subunit">
    <text evidence="17">Homotetramer.</text>
</comment>
<feature type="binding site" evidence="18">
    <location>
        <begin position="123"/>
        <end position="129"/>
    </location>
    <ligand>
        <name>(6S)-NADPHX</name>
        <dbReference type="ChEBI" id="CHEBI:64076"/>
    </ligand>
</feature>
<keyword evidence="22" id="KW-0808">Transferase</keyword>
<keyword evidence="22" id="KW-0418">Kinase</keyword>
<comment type="catalytic activity">
    <reaction evidence="15 17 19">
        <text>(6S)-NADHX + ADP = AMP + phosphate + NADH + H(+)</text>
        <dbReference type="Rhea" id="RHEA:32223"/>
        <dbReference type="ChEBI" id="CHEBI:15378"/>
        <dbReference type="ChEBI" id="CHEBI:43474"/>
        <dbReference type="ChEBI" id="CHEBI:57945"/>
        <dbReference type="ChEBI" id="CHEBI:64074"/>
        <dbReference type="ChEBI" id="CHEBI:456215"/>
        <dbReference type="ChEBI" id="CHEBI:456216"/>
        <dbReference type="EC" id="4.2.1.136"/>
    </reaction>
</comment>
<organism evidence="22 23">
    <name type="scientific">Williamsia serinedens</name>
    <dbReference type="NCBI Taxonomy" id="391736"/>
    <lineage>
        <taxon>Bacteria</taxon>
        <taxon>Bacillati</taxon>
        <taxon>Actinomycetota</taxon>
        <taxon>Actinomycetes</taxon>
        <taxon>Mycobacteriales</taxon>
        <taxon>Nocardiaceae</taxon>
        <taxon>Williamsia</taxon>
    </lineage>
</organism>
<dbReference type="InterPro" id="IPR004443">
    <property type="entry name" value="YjeF_N_dom"/>
</dbReference>
<protein>
    <recommendedName>
        <fullName evidence="19">Bifunctional NAD(P)H-hydrate repair enzyme</fullName>
    </recommendedName>
    <alternativeName>
        <fullName evidence="19">Nicotinamide nucleotide repair protein</fullName>
    </alternativeName>
    <domain>
        <recommendedName>
            <fullName evidence="19">ADP-dependent (S)-NAD(P)H-hydrate dehydratase</fullName>
            <ecNumber evidence="19">4.2.1.136</ecNumber>
        </recommendedName>
        <alternativeName>
            <fullName evidence="19">ADP-dependent NAD(P)HX dehydratase</fullName>
        </alternativeName>
    </domain>
    <domain>
        <recommendedName>
            <fullName evidence="19">NAD(P)H-hydrate epimerase</fullName>
            <ecNumber evidence="19">5.1.99.6</ecNumber>
        </recommendedName>
    </domain>
</protein>
<dbReference type="InterPro" id="IPR036652">
    <property type="entry name" value="YjeF_N_dom_sf"/>
</dbReference>
<feature type="domain" description="YjeF N-terminal" evidence="21">
    <location>
        <begin position="10"/>
        <end position="204"/>
    </location>
</feature>